<comment type="caution">
    <text evidence="1">The sequence shown here is derived from an EMBL/GenBank/DDBJ whole genome shotgun (WGS) entry which is preliminary data.</text>
</comment>
<dbReference type="CDD" id="cd00958">
    <property type="entry name" value="DhnA"/>
    <property type="match status" value="1"/>
</dbReference>
<dbReference type="RefSeq" id="WP_344976922.1">
    <property type="nucleotide sequence ID" value="NZ_BAABDD010000045.1"/>
</dbReference>
<name>A0ABP7GJK1_9ACTN</name>
<organism evidence="1 2">
    <name type="scientific">Salinactinospora qingdaonensis</name>
    <dbReference type="NCBI Taxonomy" id="702744"/>
    <lineage>
        <taxon>Bacteria</taxon>
        <taxon>Bacillati</taxon>
        <taxon>Actinomycetota</taxon>
        <taxon>Actinomycetes</taxon>
        <taxon>Streptosporangiales</taxon>
        <taxon>Nocardiopsidaceae</taxon>
        <taxon>Salinactinospora</taxon>
    </lineage>
</organism>
<dbReference type="InterPro" id="IPR041720">
    <property type="entry name" value="FbaB-like"/>
</dbReference>
<dbReference type="Proteomes" id="UP001500908">
    <property type="component" value="Unassembled WGS sequence"/>
</dbReference>
<reference evidence="2" key="1">
    <citation type="journal article" date="2019" name="Int. J. Syst. Evol. Microbiol.">
        <title>The Global Catalogue of Microorganisms (GCM) 10K type strain sequencing project: providing services to taxonomists for standard genome sequencing and annotation.</title>
        <authorList>
            <consortium name="The Broad Institute Genomics Platform"/>
            <consortium name="The Broad Institute Genome Sequencing Center for Infectious Disease"/>
            <person name="Wu L."/>
            <person name="Ma J."/>
        </authorList>
    </citation>
    <scope>NUCLEOTIDE SEQUENCE [LARGE SCALE GENOMIC DNA]</scope>
    <source>
        <strain evidence="2">JCM 17137</strain>
    </source>
</reference>
<proteinExistence type="predicted"/>
<keyword evidence="2" id="KW-1185">Reference proteome</keyword>
<protein>
    <submittedName>
        <fullName evidence="1">2-amino-3,7-dideoxy-D-threo-hept-6-ulosonate synthase</fullName>
    </submittedName>
</protein>
<evidence type="ECO:0000313" key="1">
    <source>
        <dbReference type="EMBL" id="GAA3764966.1"/>
    </source>
</evidence>
<dbReference type="PANTHER" id="PTHR47916:SF1">
    <property type="entry name" value="3-HYDROXY-5-PHOSPHONOOXYPENTANE-2,4-DIONE THIOLASE"/>
    <property type="match status" value="1"/>
</dbReference>
<sequence length="280" mass="29697">MITYQPSAAKLRLLRLYHHDDSRLFVVPLDHSVSDGPAFAGHGLDPLIGQLVSNGVDAIVLHKGRIRHVHPRWFTKASLIVHLSASTRHAVDPDAKYLVASVESALRLGADAVSVHVNLGSREESQQIADLGAVADACAQWNLPLLAMMYPRGPEISNPHDPELLAHALSLATDMGADIVKIPAPQSGEEMADLVRECAIPVLGAGGAPRNDTAGVMSYVSTLLTAGATGVAMGRNVFGAPNPGLMARRVADLVHSPIPRLRSPRSAAELTGSAELSRRN</sequence>
<dbReference type="Pfam" id="PF01791">
    <property type="entry name" value="DeoC"/>
    <property type="match status" value="1"/>
</dbReference>
<dbReference type="EMBL" id="BAABDD010000045">
    <property type="protein sequence ID" value="GAA3764966.1"/>
    <property type="molecule type" value="Genomic_DNA"/>
</dbReference>
<dbReference type="InterPro" id="IPR050456">
    <property type="entry name" value="DeoC/FbaB_aldolase"/>
</dbReference>
<dbReference type="NCBIfam" id="NF005556">
    <property type="entry name" value="PRK07226.1"/>
    <property type="match status" value="1"/>
</dbReference>
<dbReference type="InterPro" id="IPR002915">
    <property type="entry name" value="DeoC/FbaB/LacD_aldolase"/>
</dbReference>
<dbReference type="SUPFAM" id="SSF51569">
    <property type="entry name" value="Aldolase"/>
    <property type="match status" value="1"/>
</dbReference>
<evidence type="ECO:0000313" key="2">
    <source>
        <dbReference type="Proteomes" id="UP001500908"/>
    </source>
</evidence>
<dbReference type="Gene3D" id="3.20.20.70">
    <property type="entry name" value="Aldolase class I"/>
    <property type="match status" value="1"/>
</dbReference>
<dbReference type="InterPro" id="IPR013785">
    <property type="entry name" value="Aldolase_TIM"/>
</dbReference>
<dbReference type="PIRSF" id="PIRSF038992">
    <property type="entry name" value="Aldolase_Ia"/>
    <property type="match status" value="1"/>
</dbReference>
<gene>
    <name evidence="1" type="ORF">GCM10022402_47840</name>
</gene>
<dbReference type="SMART" id="SM01133">
    <property type="entry name" value="DeoC"/>
    <property type="match status" value="1"/>
</dbReference>
<accession>A0ABP7GJK1</accession>
<dbReference type="PANTHER" id="PTHR47916">
    <property type="entry name" value="FRUCTOSE-BISPHOSPHATE ALDOLASE CLASS 1"/>
    <property type="match status" value="1"/>
</dbReference>